<organism evidence="15">
    <name type="scientific">Cyprideis torosa</name>
    <dbReference type="NCBI Taxonomy" id="163714"/>
    <lineage>
        <taxon>Eukaryota</taxon>
        <taxon>Metazoa</taxon>
        <taxon>Ecdysozoa</taxon>
        <taxon>Arthropoda</taxon>
        <taxon>Crustacea</taxon>
        <taxon>Oligostraca</taxon>
        <taxon>Ostracoda</taxon>
        <taxon>Podocopa</taxon>
        <taxon>Podocopida</taxon>
        <taxon>Cytherocopina</taxon>
        <taxon>Cytheroidea</taxon>
        <taxon>Cytherideidae</taxon>
        <taxon>Cyprideis</taxon>
    </lineage>
</organism>
<proteinExistence type="inferred from homology"/>
<accession>A0A7R8WA04</accession>
<evidence type="ECO:0000256" key="4">
    <source>
        <dbReference type="ARBA" id="ARBA00007128"/>
    </source>
</evidence>
<evidence type="ECO:0000256" key="7">
    <source>
        <dbReference type="ARBA" id="ARBA00022600"/>
    </source>
</evidence>
<comment type="similarity">
    <text evidence="4 13">Belongs to the phosphorylase b kinase regulatory chain family.</text>
</comment>
<feature type="non-terminal residue" evidence="15">
    <location>
        <position position="1"/>
    </location>
</feature>
<evidence type="ECO:0000256" key="11">
    <source>
        <dbReference type="ARBA" id="ARBA00023288"/>
    </source>
</evidence>
<dbReference type="Gene3D" id="1.50.10.10">
    <property type="match status" value="1"/>
</dbReference>
<dbReference type="UniPathway" id="UPA00163"/>
<evidence type="ECO:0000256" key="3">
    <source>
        <dbReference type="ARBA" id="ARBA00005131"/>
    </source>
</evidence>
<dbReference type="PANTHER" id="PTHR10749">
    <property type="entry name" value="PHOSPHORYLASE B KINASE REGULATORY SUBUNIT"/>
    <property type="match status" value="1"/>
</dbReference>
<evidence type="ECO:0000256" key="9">
    <source>
        <dbReference type="ARBA" id="ARBA00023136"/>
    </source>
</evidence>
<keyword evidence="7 13" id="KW-0321">Glycogen metabolism</keyword>
<dbReference type="InterPro" id="IPR008928">
    <property type="entry name" value="6-hairpin_glycosidase_sf"/>
</dbReference>
<dbReference type="AlphaFoldDB" id="A0A7R8WA04"/>
<dbReference type="InterPro" id="IPR012341">
    <property type="entry name" value="6hp_glycosidase-like_sf"/>
</dbReference>
<keyword evidence="5 13" id="KW-1003">Cell membrane</keyword>
<evidence type="ECO:0000256" key="10">
    <source>
        <dbReference type="ARBA" id="ARBA00023277"/>
    </source>
</evidence>
<dbReference type="GO" id="GO:0005977">
    <property type="term" value="P:glycogen metabolic process"/>
    <property type="evidence" value="ECO:0007669"/>
    <property type="project" value="UniProtKB-UniPathway"/>
</dbReference>
<dbReference type="GO" id="GO:0005516">
    <property type="term" value="F:calmodulin binding"/>
    <property type="evidence" value="ECO:0007669"/>
    <property type="project" value="UniProtKB-KW"/>
</dbReference>
<feature type="domain" description="GH15-like" evidence="14">
    <location>
        <begin position="25"/>
        <end position="451"/>
    </location>
</feature>
<comment type="subcellular location">
    <subcellularLocation>
        <location evidence="2 13">Cell membrane</location>
        <topology evidence="2 13">Lipid-anchor</topology>
        <orientation evidence="2 13">Cytoplasmic side</orientation>
    </subcellularLocation>
</comment>
<gene>
    <name evidence="15" type="ORF">CTOB1V02_LOCUS5636</name>
</gene>
<keyword evidence="8 13" id="KW-0112">Calmodulin-binding</keyword>
<evidence type="ECO:0000256" key="1">
    <source>
        <dbReference type="ARBA" id="ARBA00002837"/>
    </source>
</evidence>
<evidence type="ECO:0000256" key="2">
    <source>
        <dbReference type="ARBA" id="ARBA00004342"/>
    </source>
</evidence>
<evidence type="ECO:0000256" key="13">
    <source>
        <dbReference type="RuleBase" id="RU364123"/>
    </source>
</evidence>
<evidence type="ECO:0000256" key="5">
    <source>
        <dbReference type="ARBA" id="ARBA00022475"/>
    </source>
</evidence>
<dbReference type="GO" id="GO:0005886">
    <property type="term" value="C:plasma membrane"/>
    <property type="evidence" value="ECO:0007669"/>
    <property type="project" value="UniProtKB-SubCell"/>
</dbReference>
<protein>
    <recommendedName>
        <fullName evidence="13">Phosphorylase b kinase regulatory subunit</fullName>
    </recommendedName>
</protein>
<evidence type="ECO:0000256" key="8">
    <source>
        <dbReference type="ARBA" id="ARBA00022860"/>
    </source>
</evidence>
<dbReference type="InterPro" id="IPR008734">
    <property type="entry name" value="PHK_A/B_su"/>
</dbReference>
<dbReference type="GO" id="GO:0005964">
    <property type="term" value="C:phosphorylase kinase complex"/>
    <property type="evidence" value="ECO:0007669"/>
    <property type="project" value="TreeGrafter"/>
</dbReference>
<dbReference type="Pfam" id="PF00723">
    <property type="entry name" value="Glyco_hydro_15"/>
    <property type="match status" value="1"/>
</dbReference>
<evidence type="ECO:0000313" key="15">
    <source>
        <dbReference type="EMBL" id="CAD7227737.1"/>
    </source>
</evidence>
<dbReference type="SUPFAM" id="SSF48208">
    <property type="entry name" value="Six-hairpin glycosidases"/>
    <property type="match status" value="1"/>
</dbReference>
<keyword evidence="6" id="KW-0597">Phosphoprotein</keyword>
<comment type="pathway">
    <text evidence="3 13">Glycan biosynthesis; glycogen metabolism.</text>
</comment>
<name>A0A7R8WA04_9CRUS</name>
<dbReference type="FunFam" id="1.50.10.10:FF:000004">
    <property type="entry name" value="Phosphorylase b kinase regulatory subunit"/>
    <property type="match status" value="1"/>
</dbReference>
<evidence type="ECO:0000259" key="14">
    <source>
        <dbReference type="Pfam" id="PF00723"/>
    </source>
</evidence>
<dbReference type="OrthoDB" id="5971574at2759"/>
<keyword evidence="10 13" id="KW-0119">Carbohydrate metabolism</keyword>
<keyword evidence="11 13" id="KW-0449">Lipoprotein</keyword>
<reference evidence="15" key="1">
    <citation type="submission" date="2020-11" db="EMBL/GenBank/DDBJ databases">
        <authorList>
            <person name="Tran Van P."/>
        </authorList>
    </citation>
    <scope>NUCLEOTIDE SEQUENCE</scope>
</reference>
<comment type="function">
    <text evidence="1">Phosphorylase b kinase catalyzes the phosphorylation of serine in certain substrates, including troponin I. The alpha chain may bind calmodulin.</text>
</comment>
<dbReference type="EMBL" id="OB661239">
    <property type="protein sequence ID" value="CAD7227737.1"/>
    <property type="molecule type" value="Genomic_DNA"/>
</dbReference>
<keyword evidence="9 13" id="KW-0472">Membrane</keyword>
<dbReference type="InterPro" id="IPR011613">
    <property type="entry name" value="GH15-like"/>
</dbReference>
<evidence type="ECO:0000256" key="12">
    <source>
        <dbReference type="ARBA" id="ARBA00023289"/>
    </source>
</evidence>
<evidence type="ECO:0000256" key="6">
    <source>
        <dbReference type="ARBA" id="ARBA00022553"/>
    </source>
</evidence>
<dbReference type="PANTHER" id="PTHR10749:SF7">
    <property type="entry name" value="PHOSPHORYLASE B KINASE REGULATORY SUBUNIT ALPHA-RELATED"/>
    <property type="match status" value="1"/>
</dbReference>
<sequence length="673" mass="75895">MVAVGLEFRGCAYRLGYYELQRTGRSTVRNPVTGLITTDPNSNHAWVRDNCYSILAVWGLSVAYRKHAEQEESESIAYELEQACVKNMRGILMCLIQQRSKVEAFKKDQKPLHCLHAKYSAVDWSTVVGDAEWGHLQIDATSLFLLMLAQMTASGLQIIFNLDEVAFIQNLVFYIENAYCVPDYGIWERGDKTNHGVPELNASSIGMAKAALEALNDLDLFGARGGPSSVIHVLADEAQKCQAVLKSLLPRESNSKEVDSALLSIIGFPAFAVEDVNLIKLTLETITEKLLGRYGCKRFMRDGFKTAREDPKRLYYEPHELSRFENIENEWPLFLCYLTINAWFMGDHEAVEKYGDQLEEAVIMSGDGIKLIPEMYGVPHDLVEAEIKQPHSQKRVPVGRKPHLWSQSLYVISCLLREGFIAPGELDPLNRRLAPEKKPDVVVQVVVLAEDANVQSQLRSHDIQVKTVDEVQSIDVQPAKVLSHLYHHLGYNQKLDLSGRHSHDVGILSTSKLYSLQGRLFAFAPQFVDKHSNFMANDSELAIDILTNEINFLQSNWQHQLGRPTVFLVQEPVTDDFPVALITFLKKLKSGYINGTRVVLGNVNDFLSTSCFTSLSFLADIEGGNPERLHPAVQEYLETILKRALLPDSSSYNRSLSFYSQEISPWVGRHRKH</sequence>
<keyword evidence="12 13" id="KW-0636">Prenylation</keyword>